<dbReference type="SUPFAM" id="SSF51197">
    <property type="entry name" value="Clavaminate synthase-like"/>
    <property type="match status" value="1"/>
</dbReference>
<sequence length="336" mass="37983">MSRSERSADDIAAASAISLAELPLIDFAPFLSGDAAARRRVAAEIAHACEEIGFFYLAGHGVPQATVDGIFGQADAFFSRDKADRRTAMATPDWYRGWIPAPEAQPLSRNTRMFEQYRLQHEWPANPRDMQHADIFDKPNRWPDDMPAFKQASEDYLAAMLTFSRELLRAFALGLGVAEDRFDDCFHQPASQLSMNYYPQLPMDAHDEVSNMVAHTDEGPFTVLAQQDVGGLEVKRRDGVWIQAPPVRGAFTINVGDMMMWWSNGRFLSNYHRVRNRDGARRFSVPYFANPDREVVVAPLPELLASAEPKYKPVRVADHLARFYSTLSKNPHDIYN</sequence>
<dbReference type="InterPro" id="IPR005123">
    <property type="entry name" value="Oxoglu/Fe-dep_dioxygenase_dom"/>
</dbReference>
<evidence type="ECO:0000259" key="12">
    <source>
        <dbReference type="PROSITE" id="PS51471"/>
    </source>
</evidence>
<evidence type="ECO:0000256" key="1">
    <source>
        <dbReference type="ARBA" id="ARBA00001954"/>
    </source>
</evidence>
<keyword evidence="11" id="KW-0408">Iron</keyword>
<evidence type="ECO:0000256" key="2">
    <source>
        <dbReference type="ARBA" id="ARBA00004767"/>
    </source>
</evidence>
<proteinExistence type="inferred from homology"/>
<dbReference type="AlphaFoldDB" id="A0A248K0Q7"/>
<organism evidence="13 14">
    <name type="scientific">Nitrospirillum viridazoti CBAmc</name>
    <dbReference type="NCBI Taxonomy" id="1441467"/>
    <lineage>
        <taxon>Bacteria</taxon>
        <taxon>Pseudomonadati</taxon>
        <taxon>Pseudomonadota</taxon>
        <taxon>Alphaproteobacteria</taxon>
        <taxon>Rhodospirillales</taxon>
        <taxon>Azospirillaceae</taxon>
        <taxon>Nitrospirillum</taxon>
        <taxon>Nitrospirillum viridazoti</taxon>
    </lineage>
</organism>
<evidence type="ECO:0000313" key="13">
    <source>
        <dbReference type="EMBL" id="ASG23998.1"/>
    </source>
</evidence>
<keyword evidence="11" id="KW-0479">Metal-binding</keyword>
<dbReference type="EC" id="1.14.20.7" evidence="3"/>
<dbReference type="Pfam" id="PF03171">
    <property type="entry name" value="2OG-FeII_Oxy"/>
    <property type="match status" value="1"/>
</dbReference>
<dbReference type="PROSITE" id="PS51471">
    <property type="entry name" value="FE2OG_OXY"/>
    <property type="match status" value="1"/>
</dbReference>
<evidence type="ECO:0000313" key="14">
    <source>
        <dbReference type="Proteomes" id="UP000197153"/>
    </source>
</evidence>
<dbReference type="InterPro" id="IPR050231">
    <property type="entry name" value="Iron_ascorbate_oxido_reductase"/>
</dbReference>
<evidence type="ECO:0000256" key="11">
    <source>
        <dbReference type="RuleBase" id="RU003682"/>
    </source>
</evidence>
<name>A0A248K0Q7_9PROT</name>
<keyword evidence="11" id="KW-0560">Oxidoreductase</keyword>
<comment type="catalytic activity">
    <reaction evidence="9">
        <text>2-oxoglutarate + O2 + 2 H(+) = ethene + 3 CO2 + H2O</text>
        <dbReference type="Rhea" id="RHEA:31523"/>
        <dbReference type="ChEBI" id="CHEBI:15377"/>
        <dbReference type="ChEBI" id="CHEBI:15378"/>
        <dbReference type="ChEBI" id="CHEBI:15379"/>
        <dbReference type="ChEBI" id="CHEBI:16526"/>
        <dbReference type="ChEBI" id="CHEBI:16810"/>
        <dbReference type="ChEBI" id="CHEBI:18153"/>
        <dbReference type="EC" id="1.13.12.19"/>
    </reaction>
</comment>
<dbReference type="InterPro" id="IPR027443">
    <property type="entry name" value="IPNS-like_sf"/>
</dbReference>
<dbReference type="PRINTS" id="PR00682">
    <property type="entry name" value="IPNSYNTHASE"/>
</dbReference>
<dbReference type="Proteomes" id="UP000197153">
    <property type="component" value="Chromosome 3"/>
</dbReference>
<dbReference type="GO" id="GO:0009693">
    <property type="term" value="P:ethylene biosynthetic process"/>
    <property type="evidence" value="ECO:0007669"/>
    <property type="project" value="UniProtKB-KW"/>
</dbReference>
<feature type="domain" description="Fe2OG dioxygenase" evidence="12">
    <location>
        <begin position="189"/>
        <end position="291"/>
    </location>
</feature>
<dbReference type="Gene3D" id="2.60.120.330">
    <property type="entry name" value="B-lactam Antibiotic, Isopenicillin N Synthase, Chain"/>
    <property type="match status" value="1"/>
</dbReference>
<evidence type="ECO:0000256" key="7">
    <source>
        <dbReference type="ARBA" id="ARBA00031011"/>
    </source>
</evidence>
<dbReference type="RefSeq" id="WP_088874457.1">
    <property type="nucleotide sequence ID" value="NZ_CP022112.1"/>
</dbReference>
<comment type="catalytic activity">
    <reaction evidence="10">
        <text>L-arginine + 2-oxoglutarate + O2 = guanidine + L-glutamate 5-semialdehyde + succinate + CO2</text>
        <dbReference type="Rhea" id="RHEA:31535"/>
        <dbReference type="ChEBI" id="CHEBI:15379"/>
        <dbReference type="ChEBI" id="CHEBI:16526"/>
        <dbReference type="ChEBI" id="CHEBI:16810"/>
        <dbReference type="ChEBI" id="CHEBI:30031"/>
        <dbReference type="ChEBI" id="CHEBI:30087"/>
        <dbReference type="ChEBI" id="CHEBI:32682"/>
        <dbReference type="ChEBI" id="CHEBI:58066"/>
        <dbReference type="EC" id="1.14.20.7"/>
    </reaction>
</comment>
<keyword evidence="6" id="KW-0266">Ethylene biosynthesis</keyword>
<dbReference type="Pfam" id="PF14226">
    <property type="entry name" value="DIOX_N"/>
    <property type="match status" value="1"/>
</dbReference>
<dbReference type="GO" id="GO:0102276">
    <property type="term" value="F:2-oxoglutarate oxygenase/decarboxylase (ethylene-forming) activity"/>
    <property type="evidence" value="ECO:0007669"/>
    <property type="project" value="UniProtKB-EC"/>
</dbReference>
<evidence type="ECO:0000256" key="10">
    <source>
        <dbReference type="ARBA" id="ARBA00049359"/>
    </source>
</evidence>
<protein>
    <recommendedName>
        <fullName evidence="5">2-oxoglutarate-dependent ethylene/succinate-forming enzyme</fullName>
        <ecNumber evidence="4">1.13.12.19</ecNumber>
        <ecNumber evidence="3">1.14.20.7</ecNumber>
    </recommendedName>
    <alternativeName>
        <fullName evidence="7">2-oxoglutarate dioxygenase (ethylene-forming)</fullName>
    </alternativeName>
    <alternativeName>
        <fullName evidence="8">2-oxoglutarate/L-arginine monooxygenase/decarboxylase (succinate-forming)</fullName>
    </alternativeName>
</protein>
<dbReference type="InterPro" id="IPR044861">
    <property type="entry name" value="IPNS-like_FE2OG_OXY"/>
</dbReference>
<reference evidence="13 14" key="1">
    <citation type="submission" date="2017-06" db="EMBL/GenBank/DDBJ databases">
        <title>Complete genome sequence of Nitrospirillum amazonense strain CBAmC, an endophytic nitrogen-fixing and plant growth-promoting bacterium, isolated from sugarcane.</title>
        <authorList>
            <person name="Schwab S."/>
            <person name="dos Santos Teixeira K.R."/>
            <person name="Simoes Araujo J.L."/>
            <person name="Soares Vidal M."/>
            <person name="Borges de Freitas H.R."/>
            <person name="Rivello Crivelaro A.L."/>
            <person name="Bueno de Camargo Nunes A."/>
            <person name="dos Santos C.M."/>
            <person name="Palmeira da Silva Rosa D."/>
            <person name="da Silva Padilha D."/>
            <person name="da Silva E."/>
            <person name="Araujo Terra L."/>
            <person name="Soares Mendes V."/>
            <person name="Farinelli L."/>
            <person name="Magalhaes Cruz L."/>
            <person name="Baldani J.I."/>
        </authorList>
    </citation>
    <scope>NUCLEOTIDE SEQUENCE [LARGE SCALE GENOMIC DNA]</scope>
    <source>
        <strain evidence="13 14">CBAmC</strain>
    </source>
</reference>
<dbReference type="KEGG" id="nao:Y958_23935"/>
<evidence type="ECO:0000256" key="8">
    <source>
        <dbReference type="ARBA" id="ARBA00031282"/>
    </source>
</evidence>
<evidence type="ECO:0000256" key="5">
    <source>
        <dbReference type="ARBA" id="ARBA00019045"/>
    </source>
</evidence>
<gene>
    <name evidence="13" type="ORF">Y958_23935</name>
</gene>
<dbReference type="EC" id="1.13.12.19" evidence="4"/>
<dbReference type="PANTHER" id="PTHR47990">
    <property type="entry name" value="2-OXOGLUTARATE (2OG) AND FE(II)-DEPENDENT OXYGENASE SUPERFAMILY PROTEIN-RELATED"/>
    <property type="match status" value="1"/>
</dbReference>
<dbReference type="EMBL" id="CP022112">
    <property type="protein sequence ID" value="ASG23998.1"/>
    <property type="molecule type" value="Genomic_DNA"/>
</dbReference>
<evidence type="ECO:0000256" key="3">
    <source>
        <dbReference type="ARBA" id="ARBA00012293"/>
    </source>
</evidence>
<comment type="similarity">
    <text evidence="11">Belongs to the iron/ascorbate-dependent oxidoreductase family.</text>
</comment>
<evidence type="ECO:0000256" key="9">
    <source>
        <dbReference type="ARBA" id="ARBA00047725"/>
    </source>
</evidence>
<keyword evidence="14" id="KW-1185">Reference proteome</keyword>
<evidence type="ECO:0000256" key="4">
    <source>
        <dbReference type="ARBA" id="ARBA00012531"/>
    </source>
</evidence>
<accession>A0A248K0Q7</accession>
<dbReference type="GO" id="GO:0046872">
    <property type="term" value="F:metal ion binding"/>
    <property type="evidence" value="ECO:0007669"/>
    <property type="project" value="UniProtKB-KW"/>
</dbReference>
<evidence type="ECO:0000256" key="6">
    <source>
        <dbReference type="ARBA" id="ARBA00022666"/>
    </source>
</evidence>
<comment type="cofactor">
    <cofactor evidence="1">
        <name>Fe(2+)</name>
        <dbReference type="ChEBI" id="CHEBI:29033"/>
    </cofactor>
</comment>
<comment type="pathway">
    <text evidence="2">Alkene biosynthesis; ethylene biosynthesis via 2-oxoglutarate.</text>
</comment>
<dbReference type="InterPro" id="IPR026992">
    <property type="entry name" value="DIOX_N"/>
</dbReference>